<dbReference type="InterPro" id="IPR043146">
    <property type="entry name" value="Penicillin_amidase_N_B-knob"/>
</dbReference>
<comment type="similarity">
    <text evidence="1">Belongs to the peptidase S45 family.</text>
</comment>
<dbReference type="InterPro" id="IPR023343">
    <property type="entry name" value="Penicillin_amidase_dom1"/>
</dbReference>
<dbReference type="InterPro" id="IPR014395">
    <property type="entry name" value="Pen/GL7ACA/AHL_acylase"/>
</dbReference>
<evidence type="ECO:0000313" key="7">
    <source>
        <dbReference type="Proteomes" id="UP001596391"/>
    </source>
</evidence>
<feature type="compositionally biased region" description="Low complexity" evidence="4">
    <location>
        <begin position="583"/>
        <end position="592"/>
    </location>
</feature>
<dbReference type="SUPFAM" id="SSF56235">
    <property type="entry name" value="N-terminal nucleophile aminohydrolases (Ntn hydrolases)"/>
    <property type="match status" value="2"/>
</dbReference>
<keyword evidence="3" id="KW-0865">Zymogen</keyword>
<keyword evidence="5" id="KW-1133">Transmembrane helix</keyword>
<sequence length="1023" mass="111719">MEPFEQPQQPDATPSAESSETVEPRLPTRRGAVEEDAPERPSLREQAEAKAAAASAAARDAVSRWKARQESTPTRPSPPSQKPRRWGRIAAFSAAGVLLFCGVATGGFILSSRHDLRASIAQLDGTAHAAGLKQAVTITHDAQGVPSITAQSIDDLLEAQGYVTAQERLWQMDMLRRHAAGELAEVLGSSMLDHDRQQRILQLRATADNAVAAMSDDERHQLETYARGVNAYIDSHVNALPVEFSVLHYLPTRWTPRDSVLVMLAMWQDLSTSFPTKLDREALAQHLPADLASDLYPTSTFRDRIPSDPRKDLSTPVESIEQIPLDSTQSKLATPADLLDREQMLAPTSCSDCRAGSNNWAVSAARSASGSPIVSNDMHLGLSLPNLWFETQLHAPGIALAGFSLPGMPLIMVGRNAHVAWGFTNLGGDVQDVYIEHTRGTGAQTEYQRADGSWTAVAHHPEIIHVRARRDVHLDVQTTEHPLGAKTIAAPIISPLFPSEHRSLSLAWILYASDALHLPSLSVAQASSGVQLAQAFRNFGGPSLNLVWADDQKHIGYHAIGMIPVRGSMDRRPRSLPTLDLGQPTPEQTTEPVPDNEPDTQATMREMNFGAPHLLLSAWEPQRRRRVVRREPAKPQRVAPVRGRHRALPPQIKQPRPVAKPEPPVEKPIAPMKPVIDYVVGAAIANTPVDALDRSAAWAGVVPFDELPSIVDPANGVIATANARITPDDYPYTLSNEWVDAYRAERIYRRLERRDGLTPADMLALQTDAYSAYDHFLAQRVAYAIDHAHNVKGDTKRLQAAADLLRSFDGRMTTDSSAAAIVDAIKPALRAALLNAAISKHDHLKPNDKKVEELASLYHWTASNSAMEKLVLLQPARWLPEGITTWNDLLATVTLDALHGAPHDLARWKYADVHKQDIAHPIFGTHRRYFGFLLGTPVGLGPQAVDGDSTTVNASAKKFGASERFTADLSSADSNTANLPSGQSGNLASPHALDQSKAYHEGTTFALPLENVEVQHTLKLLPQ</sequence>
<feature type="compositionally biased region" description="Basic and acidic residues" evidence="4">
    <location>
        <begin position="38"/>
        <end position="48"/>
    </location>
</feature>
<dbReference type="Gene3D" id="3.60.20.10">
    <property type="entry name" value="Glutamine Phosphoribosylpyrophosphate, subunit 1, domain 1"/>
    <property type="match status" value="2"/>
</dbReference>
<dbReference type="Pfam" id="PF01804">
    <property type="entry name" value="Penicil_amidase"/>
    <property type="match status" value="2"/>
</dbReference>
<feature type="transmembrane region" description="Helical" evidence="5">
    <location>
        <begin position="89"/>
        <end position="110"/>
    </location>
</feature>
<accession>A0ABW1ZCY7</accession>
<dbReference type="PIRSF" id="PIRSF001227">
    <property type="entry name" value="Pen_acylase"/>
    <property type="match status" value="1"/>
</dbReference>
<dbReference type="Gene3D" id="1.10.439.10">
    <property type="entry name" value="Penicillin Amidohydrolase, domain 1"/>
    <property type="match status" value="1"/>
</dbReference>
<dbReference type="InterPro" id="IPR002692">
    <property type="entry name" value="S45"/>
</dbReference>
<keyword evidence="5" id="KW-0472">Membrane</keyword>
<evidence type="ECO:0000256" key="4">
    <source>
        <dbReference type="SAM" id="MobiDB-lite"/>
    </source>
</evidence>
<gene>
    <name evidence="6" type="ORF">ACFQBQ_15510</name>
</gene>
<dbReference type="Proteomes" id="UP001596391">
    <property type="component" value="Unassembled WGS sequence"/>
</dbReference>
<feature type="compositionally biased region" description="Polar residues" evidence="4">
    <location>
        <begin position="971"/>
        <end position="987"/>
    </location>
</feature>
<evidence type="ECO:0000256" key="5">
    <source>
        <dbReference type="SAM" id="Phobius"/>
    </source>
</evidence>
<dbReference type="Gene3D" id="2.30.120.10">
    <property type="match status" value="1"/>
</dbReference>
<dbReference type="PANTHER" id="PTHR34218:SF4">
    <property type="entry name" value="ACYL-HOMOSERINE LACTONE ACYLASE QUIP"/>
    <property type="match status" value="1"/>
</dbReference>
<feature type="region of interest" description="Disordered" evidence="4">
    <location>
        <begin position="568"/>
        <end position="600"/>
    </location>
</feature>
<proteinExistence type="inferred from homology"/>
<feature type="region of interest" description="Disordered" evidence="4">
    <location>
        <begin position="971"/>
        <end position="990"/>
    </location>
</feature>
<dbReference type="InterPro" id="IPR029055">
    <property type="entry name" value="Ntn_hydrolases_N"/>
</dbReference>
<feature type="compositionally biased region" description="Low complexity" evidence="4">
    <location>
        <begin position="49"/>
        <end position="60"/>
    </location>
</feature>
<keyword evidence="2" id="KW-0378">Hydrolase</keyword>
<feature type="compositionally biased region" description="Polar residues" evidence="4">
    <location>
        <begin position="1"/>
        <end position="21"/>
    </location>
</feature>
<protein>
    <submittedName>
        <fullName evidence="6">Penicillin acylase family protein</fullName>
    </submittedName>
</protein>
<organism evidence="6 7">
    <name type="scientific">Granulicella cerasi</name>
    <dbReference type="NCBI Taxonomy" id="741063"/>
    <lineage>
        <taxon>Bacteria</taxon>
        <taxon>Pseudomonadati</taxon>
        <taxon>Acidobacteriota</taxon>
        <taxon>Terriglobia</taxon>
        <taxon>Terriglobales</taxon>
        <taxon>Acidobacteriaceae</taxon>
        <taxon>Granulicella</taxon>
    </lineage>
</organism>
<evidence type="ECO:0000256" key="1">
    <source>
        <dbReference type="ARBA" id="ARBA00006586"/>
    </source>
</evidence>
<dbReference type="CDD" id="cd03747">
    <property type="entry name" value="Ntn_PGA_like"/>
    <property type="match status" value="1"/>
</dbReference>
<evidence type="ECO:0000313" key="6">
    <source>
        <dbReference type="EMBL" id="MFC6646959.1"/>
    </source>
</evidence>
<evidence type="ECO:0000256" key="2">
    <source>
        <dbReference type="ARBA" id="ARBA00022801"/>
    </source>
</evidence>
<comment type="caution">
    <text evidence="6">The sequence shown here is derived from an EMBL/GenBank/DDBJ whole genome shotgun (WGS) entry which is preliminary data.</text>
</comment>
<keyword evidence="5" id="KW-0812">Transmembrane</keyword>
<dbReference type="EMBL" id="JBHSWI010000001">
    <property type="protein sequence ID" value="MFC6646959.1"/>
    <property type="molecule type" value="Genomic_DNA"/>
</dbReference>
<dbReference type="PANTHER" id="PTHR34218">
    <property type="entry name" value="PEPTIDASE S45 PENICILLIN AMIDASE"/>
    <property type="match status" value="1"/>
</dbReference>
<feature type="region of interest" description="Disordered" evidence="4">
    <location>
        <begin position="1"/>
        <end position="85"/>
    </location>
</feature>
<evidence type="ECO:0000256" key="3">
    <source>
        <dbReference type="ARBA" id="ARBA00023145"/>
    </source>
</evidence>
<keyword evidence="7" id="KW-1185">Reference proteome</keyword>
<dbReference type="RefSeq" id="WP_390235876.1">
    <property type="nucleotide sequence ID" value="NZ_JBHSWI010000001.1"/>
</dbReference>
<name>A0ABW1ZCY7_9BACT</name>
<reference evidence="7" key="1">
    <citation type="journal article" date="2019" name="Int. J. Syst. Evol. Microbiol.">
        <title>The Global Catalogue of Microorganisms (GCM) 10K type strain sequencing project: providing services to taxonomists for standard genome sequencing and annotation.</title>
        <authorList>
            <consortium name="The Broad Institute Genomics Platform"/>
            <consortium name="The Broad Institute Genome Sequencing Center for Infectious Disease"/>
            <person name="Wu L."/>
            <person name="Ma J."/>
        </authorList>
    </citation>
    <scope>NUCLEOTIDE SEQUENCE [LARGE SCALE GENOMIC DNA]</scope>
    <source>
        <strain evidence="7">CGMCC 1.16026</strain>
    </source>
</reference>